<reference evidence="1 2" key="1">
    <citation type="journal article" date="2022" name="New Phytol.">
        <title>Ecological generalism drives hyperdiversity of secondary metabolite gene clusters in xylarialean endophytes.</title>
        <authorList>
            <person name="Franco M.E.E."/>
            <person name="Wisecaver J.H."/>
            <person name="Arnold A.E."/>
            <person name="Ju Y.M."/>
            <person name="Slot J.C."/>
            <person name="Ahrendt S."/>
            <person name="Moore L.P."/>
            <person name="Eastman K.E."/>
            <person name="Scott K."/>
            <person name="Konkel Z."/>
            <person name="Mondo S.J."/>
            <person name="Kuo A."/>
            <person name="Hayes R.D."/>
            <person name="Haridas S."/>
            <person name="Andreopoulos B."/>
            <person name="Riley R."/>
            <person name="LaButti K."/>
            <person name="Pangilinan J."/>
            <person name="Lipzen A."/>
            <person name="Amirebrahimi M."/>
            <person name="Yan J."/>
            <person name="Adam C."/>
            <person name="Keymanesh K."/>
            <person name="Ng V."/>
            <person name="Louie K."/>
            <person name="Northen T."/>
            <person name="Drula E."/>
            <person name="Henrissat B."/>
            <person name="Hsieh H.M."/>
            <person name="Youens-Clark K."/>
            <person name="Lutzoni F."/>
            <person name="Miadlikowska J."/>
            <person name="Eastwood D.C."/>
            <person name="Hamelin R.C."/>
            <person name="Grigoriev I.V."/>
            <person name="U'Ren J.M."/>
        </authorList>
    </citation>
    <scope>NUCLEOTIDE SEQUENCE [LARGE SCALE GENOMIC DNA]</scope>
    <source>
        <strain evidence="1 2">ER1909</strain>
    </source>
</reference>
<name>A0ACC0CNM8_9PEZI</name>
<comment type="caution">
    <text evidence="1">The sequence shown here is derived from an EMBL/GenBank/DDBJ whole genome shotgun (WGS) entry which is preliminary data.</text>
</comment>
<evidence type="ECO:0000313" key="2">
    <source>
        <dbReference type="Proteomes" id="UP001497680"/>
    </source>
</evidence>
<keyword evidence="2" id="KW-1185">Reference proteome</keyword>
<protein>
    <submittedName>
        <fullName evidence="1">Major facilitator superfamily domain-containing protein</fullName>
    </submittedName>
</protein>
<sequence>MGRAHQQPSTAERALHDQTNILPRGKLILVLATLSVTLLVTFLDQNGISVALPTIAADIQAQDTISWAGTSSLIANTMSQMLYGRLSDIFGRKAVYLAAIGLLALADLMCGLVNNAPAFYVFRGLAGIGGGGVTNLSMIIVSDIVTLEQRGKYQGIIGAMVGLGNVCGPFLAAVMIEKAHDWRAFFYMLAPLAAISGVISFFLLPSKPPTGRFRDTVGKVDYWGWLSSSVAVLFLLIPISGGGSYFSWQSPLVISMLVIGGCSLVLFVLIEWKVAKLPMMPVSIFSNPVVTVMLIQNFLFGAVYQSYLYYLPMYLQNARLFSPLISAAIAIALVGPQTIASILSGLYISRLKRYGEVIWFGFGMWTLGCGLSLYFDRFTKAGLMVPPLFAIGIGVGCIFQPILVALQAHSIKSRRAVIISNRNFFRCAGGACGLAVSAAVLQGTLRARLPTQYSYLADSTYTVPDLSGSDASSILDAYMAASRAVFILQIPLIGICLVGCLLIKDRGLEPPEEQGEKQNGGQIEQEGQVIETLGQGRTTTSSQNLYDVPNSHGDLEKREQGVIQKECEKS</sequence>
<evidence type="ECO:0000313" key="1">
    <source>
        <dbReference type="EMBL" id="KAI6082067.1"/>
    </source>
</evidence>
<dbReference type="Proteomes" id="UP001497680">
    <property type="component" value="Unassembled WGS sequence"/>
</dbReference>
<dbReference type="EMBL" id="MU394379">
    <property type="protein sequence ID" value="KAI6082067.1"/>
    <property type="molecule type" value="Genomic_DNA"/>
</dbReference>
<gene>
    <name evidence="1" type="ORF">F4821DRAFT_264270</name>
</gene>
<organism evidence="1 2">
    <name type="scientific">Hypoxylon rubiginosum</name>
    <dbReference type="NCBI Taxonomy" id="110542"/>
    <lineage>
        <taxon>Eukaryota</taxon>
        <taxon>Fungi</taxon>
        <taxon>Dikarya</taxon>
        <taxon>Ascomycota</taxon>
        <taxon>Pezizomycotina</taxon>
        <taxon>Sordariomycetes</taxon>
        <taxon>Xylariomycetidae</taxon>
        <taxon>Xylariales</taxon>
        <taxon>Hypoxylaceae</taxon>
        <taxon>Hypoxylon</taxon>
    </lineage>
</organism>
<accession>A0ACC0CNM8</accession>
<proteinExistence type="predicted"/>